<dbReference type="EMBL" id="CP086239">
    <property type="protein sequence ID" value="WAG61349.1"/>
    <property type="molecule type" value="Genomic_DNA"/>
</dbReference>
<organism evidence="2 3">
    <name type="scientific">Clostridium estertheticum</name>
    <dbReference type="NCBI Taxonomy" id="238834"/>
    <lineage>
        <taxon>Bacteria</taxon>
        <taxon>Bacillati</taxon>
        <taxon>Bacillota</taxon>
        <taxon>Clostridia</taxon>
        <taxon>Eubacteriales</taxon>
        <taxon>Clostridiaceae</taxon>
        <taxon>Clostridium</taxon>
    </lineage>
</organism>
<evidence type="ECO:0000313" key="3">
    <source>
        <dbReference type="Proteomes" id="UP001164733"/>
    </source>
</evidence>
<gene>
    <name evidence="2" type="ORF">LL038_03600</name>
</gene>
<dbReference type="Proteomes" id="UP001164733">
    <property type="component" value="Chromosome"/>
</dbReference>
<keyword evidence="1" id="KW-0472">Membrane</keyword>
<feature type="transmembrane region" description="Helical" evidence="1">
    <location>
        <begin position="198"/>
        <end position="215"/>
    </location>
</feature>
<feature type="transmembrane region" description="Helical" evidence="1">
    <location>
        <begin position="94"/>
        <end position="116"/>
    </location>
</feature>
<dbReference type="AlphaFoldDB" id="A0AA47EJG8"/>
<accession>A0AA47EJG8</accession>
<sequence>MKELQISVKIVFEERTDCLKNLFKKLLPLVLIGSVPFSNLFYWTLNSTHRGVYDLTTDLDRSLPLIKIFIIPYMTLWFFLAFCFVYLCFKNRKVYYKIMITLFLCYVVAFITYYFFQTTVIRPIVTGNDILSKMILFTYNSDEPYNCFPSIHVITAYLAVKGINATNARKSIKIPVNIIGFLIIISTEFVKQHVIMDIFFAMFLCSGIYNLVIYLEQQYNLYNPSKTYNLDKQEIEQ</sequence>
<feature type="transmembrane region" description="Helical" evidence="1">
    <location>
        <begin position="26"/>
        <end position="45"/>
    </location>
</feature>
<dbReference type="GO" id="GO:0016020">
    <property type="term" value="C:membrane"/>
    <property type="evidence" value="ECO:0007669"/>
    <property type="project" value="UniProtKB-SubCell"/>
</dbReference>
<keyword evidence="1" id="KW-1133">Transmembrane helix</keyword>
<proteinExistence type="predicted"/>
<feature type="transmembrane region" description="Helical" evidence="1">
    <location>
        <begin position="65"/>
        <end position="87"/>
    </location>
</feature>
<dbReference type="RefSeq" id="WP_216119999.1">
    <property type="nucleotide sequence ID" value="NZ_JAHLDP010000002.1"/>
</dbReference>
<name>A0AA47EJG8_9CLOT</name>
<protein>
    <submittedName>
        <fullName evidence="2">Phosphatase PAP2 family protein</fullName>
    </submittedName>
</protein>
<keyword evidence="1" id="KW-0812">Transmembrane</keyword>
<evidence type="ECO:0000256" key="1">
    <source>
        <dbReference type="SAM" id="Phobius"/>
    </source>
</evidence>
<reference evidence="2" key="1">
    <citation type="submission" date="2021-11" db="EMBL/GenBank/DDBJ databases">
        <title>Clostridia strains as spoilage organisms.</title>
        <authorList>
            <person name="Wambui J."/>
            <person name="Stevens M.J.A."/>
            <person name="Stephan R."/>
        </authorList>
    </citation>
    <scope>NUCLEOTIDE SEQUENCE</scope>
    <source>
        <strain evidence="2">CF009</strain>
    </source>
</reference>
<evidence type="ECO:0000313" key="2">
    <source>
        <dbReference type="EMBL" id="WAG61349.1"/>
    </source>
</evidence>